<dbReference type="InterPro" id="IPR011010">
    <property type="entry name" value="DNA_brk_join_enz"/>
</dbReference>
<name>A0ABU5PPS5_9BACL</name>
<comment type="caution">
    <text evidence="7">The sequence shown here is derived from an EMBL/GenBank/DDBJ whole genome shotgun (WGS) entry which is preliminary data.</text>
</comment>
<evidence type="ECO:0000313" key="8">
    <source>
        <dbReference type="Proteomes" id="UP001292216"/>
    </source>
</evidence>
<protein>
    <submittedName>
        <fullName evidence="7">Tyrosine-type recombinase/integrase</fullName>
    </submittedName>
</protein>
<dbReference type="PROSITE" id="PS51900">
    <property type="entry name" value="CB"/>
    <property type="match status" value="1"/>
</dbReference>
<dbReference type="InterPro" id="IPR010998">
    <property type="entry name" value="Integrase_recombinase_N"/>
</dbReference>
<organism evidence="7 8">
    <name type="scientific">Paenibacillus phoenicis</name>
    <dbReference type="NCBI Taxonomy" id="554117"/>
    <lineage>
        <taxon>Bacteria</taxon>
        <taxon>Bacillati</taxon>
        <taxon>Bacillota</taxon>
        <taxon>Bacilli</taxon>
        <taxon>Bacillales</taxon>
        <taxon>Paenibacillaceae</taxon>
        <taxon>Paenibacillus</taxon>
    </lineage>
</organism>
<dbReference type="CDD" id="cd00397">
    <property type="entry name" value="DNA_BRE_C"/>
    <property type="match status" value="1"/>
</dbReference>
<dbReference type="Gene3D" id="1.10.443.10">
    <property type="entry name" value="Intergrase catalytic core"/>
    <property type="match status" value="1"/>
</dbReference>
<keyword evidence="2 4" id="KW-0238">DNA-binding</keyword>
<comment type="similarity">
    <text evidence="1">Belongs to the 'phage' integrase family.</text>
</comment>
<dbReference type="Proteomes" id="UP001292216">
    <property type="component" value="Unassembled WGS sequence"/>
</dbReference>
<dbReference type="SUPFAM" id="SSF56349">
    <property type="entry name" value="DNA breaking-rejoining enzymes"/>
    <property type="match status" value="1"/>
</dbReference>
<sequence length="345" mass="39945">MDKRTGKKTLTQRTPIAEVGLPSFTLEEAVDFVVKVKRANNLKERTIEGYVKNMRYFIEWVADHYGEITIQDVTAEMLRDYVIWCANEKEYYAGHPFKSEYKKDQRGLSPASVNVRIRVLRTFFNVLHAEEVIDRNPAANLSLMRQDVDTVTPLTEEELRRFLKAPDRQQWAQWRDYVIMTLILDTGLRLNEICALEKSEVDFVRKLIVLPAAKNKNRKSRVLPLSTETVRLLKQLIAETERHFETTRVFTTNYGEPLNEKTIQKAFDKYAEKAKLGRSVSPHVLRHNFATMAAENGMSIFHLQKIMGHADIATTRKYVQISEESIADEHRKHSPLARILKRGGV</sequence>
<dbReference type="InterPro" id="IPR050090">
    <property type="entry name" value="Tyrosine_recombinase_XerCD"/>
</dbReference>
<evidence type="ECO:0000256" key="2">
    <source>
        <dbReference type="ARBA" id="ARBA00023125"/>
    </source>
</evidence>
<evidence type="ECO:0000256" key="1">
    <source>
        <dbReference type="ARBA" id="ARBA00008857"/>
    </source>
</evidence>
<feature type="domain" description="Core-binding (CB)" evidence="6">
    <location>
        <begin position="24"/>
        <end position="128"/>
    </location>
</feature>
<dbReference type="PANTHER" id="PTHR30349:SF41">
    <property type="entry name" value="INTEGRASE_RECOMBINASE PROTEIN MJ0367-RELATED"/>
    <property type="match status" value="1"/>
</dbReference>
<reference evidence="7 8" key="1">
    <citation type="submission" date="2023-12" db="EMBL/GenBank/DDBJ databases">
        <title>Whole genome sequencing of Paenibacillus phoenicis isolated from the Phoenix Mars Lander spacecraft assembly facility.</title>
        <authorList>
            <person name="Garcia A."/>
            <person name="Venkateswaran K."/>
        </authorList>
    </citation>
    <scope>NUCLEOTIDE SEQUENCE [LARGE SCALE GENOMIC DNA]</scope>
    <source>
        <strain evidence="7 8">3PO2SA</strain>
    </source>
</reference>
<proteinExistence type="inferred from homology"/>
<dbReference type="RefSeq" id="WP_323078356.1">
    <property type="nucleotide sequence ID" value="NZ_CBCSKM010000009.1"/>
</dbReference>
<evidence type="ECO:0000256" key="4">
    <source>
        <dbReference type="PROSITE-ProRule" id="PRU01248"/>
    </source>
</evidence>
<dbReference type="Gene3D" id="1.10.150.130">
    <property type="match status" value="1"/>
</dbReference>
<dbReference type="EMBL" id="JAYERP010000001">
    <property type="protein sequence ID" value="MEA3571787.1"/>
    <property type="molecule type" value="Genomic_DNA"/>
</dbReference>
<dbReference type="InterPro" id="IPR002104">
    <property type="entry name" value="Integrase_catalytic"/>
</dbReference>
<evidence type="ECO:0000313" key="7">
    <source>
        <dbReference type="EMBL" id="MEA3571787.1"/>
    </source>
</evidence>
<gene>
    <name evidence="7" type="ORF">U9M73_17720</name>
</gene>
<feature type="domain" description="Tyr recombinase" evidence="5">
    <location>
        <begin position="149"/>
        <end position="331"/>
    </location>
</feature>
<dbReference type="PROSITE" id="PS51898">
    <property type="entry name" value="TYR_RECOMBINASE"/>
    <property type="match status" value="1"/>
</dbReference>
<accession>A0ABU5PPS5</accession>
<evidence type="ECO:0000259" key="6">
    <source>
        <dbReference type="PROSITE" id="PS51900"/>
    </source>
</evidence>
<keyword evidence="8" id="KW-1185">Reference proteome</keyword>
<dbReference type="Pfam" id="PF13102">
    <property type="entry name" value="Phage_int_SAM_5"/>
    <property type="match status" value="1"/>
</dbReference>
<dbReference type="InterPro" id="IPR025269">
    <property type="entry name" value="SAM-like_dom"/>
</dbReference>
<keyword evidence="3" id="KW-0233">DNA recombination</keyword>
<dbReference type="InterPro" id="IPR013762">
    <property type="entry name" value="Integrase-like_cat_sf"/>
</dbReference>
<evidence type="ECO:0000256" key="3">
    <source>
        <dbReference type="ARBA" id="ARBA00023172"/>
    </source>
</evidence>
<evidence type="ECO:0000259" key="5">
    <source>
        <dbReference type="PROSITE" id="PS51898"/>
    </source>
</evidence>
<dbReference type="PANTHER" id="PTHR30349">
    <property type="entry name" value="PHAGE INTEGRASE-RELATED"/>
    <property type="match status" value="1"/>
</dbReference>
<dbReference type="Pfam" id="PF00589">
    <property type="entry name" value="Phage_integrase"/>
    <property type="match status" value="1"/>
</dbReference>
<dbReference type="InterPro" id="IPR044068">
    <property type="entry name" value="CB"/>
</dbReference>